<keyword evidence="3" id="KW-1185">Reference proteome</keyword>
<protein>
    <submittedName>
        <fullName evidence="2">Uncharacterized protein</fullName>
    </submittedName>
</protein>
<proteinExistence type="predicted"/>
<feature type="region of interest" description="Disordered" evidence="1">
    <location>
        <begin position="42"/>
        <end position="90"/>
    </location>
</feature>
<sequence>MMTPQKPRIPRGCLECRRALKGTLNEDLRKQAVGKKSIILLRPTHAPPPAPTVRSVRTTERIAERRQERKRERYNSSKEEASELSSNWDS</sequence>
<gene>
    <name evidence="2" type="ORF">ALC62_15125</name>
</gene>
<reference evidence="2 3" key="1">
    <citation type="submission" date="2016-03" db="EMBL/GenBank/DDBJ databases">
        <title>Cyphomyrmex costatus WGS genome.</title>
        <authorList>
            <person name="Nygaard S."/>
            <person name="Hu H."/>
            <person name="Boomsma J."/>
            <person name="Zhang G."/>
        </authorList>
    </citation>
    <scope>NUCLEOTIDE SEQUENCE [LARGE SCALE GENOMIC DNA]</scope>
    <source>
        <strain evidence="2">MS0001</strain>
        <tissue evidence="2">Whole body</tissue>
    </source>
</reference>
<organism evidence="2 3">
    <name type="scientific">Cyphomyrmex costatus</name>
    <dbReference type="NCBI Taxonomy" id="456900"/>
    <lineage>
        <taxon>Eukaryota</taxon>
        <taxon>Metazoa</taxon>
        <taxon>Ecdysozoa</taxon>
        <taxon>Arthropoda</taxon>
        <taxon>Hexapoda</taxon>
        <taxon>Insecta</taxon>
        <taxon>Pterygota</taxon>
        <taxon>Neoptera</taxon>
        <taxon>Endopterygota</taxon>
        <taxon>Hymenoptera</taxon>
        <taxon>Apocrita</taxon>
        <taxon>Aculeata</taxon>
        <taxon>Formicoidea</taxon>
        <taxon>Formicidae</taxon>
        <taxon>Myrmicinae</taxon>
        <taxon>Cyphomyrmex</taxon>
    </lineage>
</organism>
<evidence type="ECO:0000256" key="1">
    <source>
        <dbReference type="SAM" id="MobiDB-lite"/>
    </source>
</evidence>
<name>A0A151I802_9HYME</name>
<dbReference type="AlphaFoldDB" id="A0A151I802"/>
<dbReference type="EMBL" id="KQ978393">
    <property type="protein sequence ID" value="KYM94264.1"/>
    <property type="molecule type" value="Genomic_DNA"/>
</dbReference>
<evidence type="ECO:0000313" key="2">
    <source>
        <dbReference type="EMBL" id="KYM94264.1"/>
    </source>
</evidence>
<dbReference type="Proteomes" id="UP000078542">
    <property type="component" value="Unassembled WGS sequence"/>
</dbReference>
<feature type="compositionally biased region" description="Basic and acidic residues" evidence="1">
    <location>
        <begin position="57"/>
        <end position="81"/>
    </location>
</feature>
<accession>A0A151I802</accession>
<evidence type="ECO:0000313" key="3">
    <source>
        <dbReference type="Proteomes" id="UP000078542"/>
    </source>
</evidence>